<protein>
    <recommendedName>
        <fullName evidence="4">Plasmid stabilization system protein</fullName>
    </recommendedName>
</protein>
<evidence type="ECO:0000313" key="2">
    <source>
        <dbReference type="EMBL" id="ABM96911.1"/>
    </source>
</evidence>
<dbReference type="HOGENOM" id="CLU_147162_13_1_4"/>
<keyword evidence="1" id="KW-1277">Toxin-antitoxin system</keyword>
<dbReference type="Gene3D" id="3.30.2310.20">
    <property type="entry name" value="RelE-like"/>
    <property type="match status" value="1"/>
</dbReference>
<sequence length="103" mass="11621">MSFQVRWSAAARADLLRLHDFLLDRAQTVEDLGAADLAIAAVEHAVANQLSRTPFIFRRVGASLTTRELIIPHGTTGYVARYEILPEIVLILGVRHQREEDYH</sequence>
<accession>A2SMX2</accession>
<evidence type="ECO:0000313" key="3">
    <source>
        <dbReference type="Proteomes" id="UP000000366"/>
    </source>
</evidence>
<dbReference type="InterPro" id="IPR007712">
    <property type="entry name" value="RelE/ParE_toxin"/>
</dbReference>
<dbReference type="KEGG" id="mpt:Mpe_B0132"/>
<geneLocation type="plasmid" evidence="2 3">
    <name>RPME01</name>
</geneLocation>
<dbReference type="EMBL" id="CP000556">
    <property type="protein sequence ID" value="ABM96911.1"/>
    <property type="molecule type" value="Genomic_DNA"/>
</dbReference>
<dbReference type="InterPro" id="IPR035093">
    <property type="entry name" value="RelE/ParE_toxin_dom_sf"/>
</dbReference>
<keyword evidence="3" id="KW-1185">Reference proteome</keyword>
<evidence type="ECO:0000256" key="1">
    <source>
        <dbReference type="ARBA" id="ARBA00022649"/>
    </source>
</evidence>
<gene>
    <name evidence="2" type="ordered locus">Mpe_B0132</name>
</gene>
<reference evidence="2 3" key="1">
    <citation type="journal article" date="2007" name="J. Bacteriol.">
        <title>Whole-genome analysis of the methyl tert-butyl ether-degrading beta-proteobacterium Methylibium petroleiphilum PM1.</title>
        <authorList>
            <person name="Kane S.R."/>
            <person name="Chakicherla A.Y."/>
            <person name="Chain P.S.G."/>
            <person name="Schmidt R."/>
            <person name="Shin M.W."/>
            <person name="Legler T.C."/>
            <person name="Scow K.M."/>
            <person name="Larimer F.W."/>
            <person name="Lucas S.M."/>
            <person name="Richardson P.M."/>
            <person name="Hristova K.R."/>
        </authorList>
    </citation>
    <scope>NUCLEOTIDE SEQUENCE [LARGE SCALE GENOMIC DNA]</scope>
    <source>
        <strain evidence="3">ATCC BAA-1232 / LMG 22953 / PM1</strain>
        <plasmid evidence="2 3">RPME01</plasmid>
    </source>
</reference>
<dbReference type="RefSeq" id="WP_011831526.1">
    <property type="nucleotide sequence ID" value="NC_008826.1"/>
</dbReference>
<dbReference type="Proteomes" id="UP000000366">
    <property type="component" value="Plasmid RPME01"/>
</dbReference>
<organism evidence="2 3">
    <name type="scientific">Methylibium petroleiphilum (strain ATCC BAA-1232 / LMG 22953 / PM1)</name>
    <dbReference type="NCBI Taxonomy" id="420662"/>
    <lineage>
        <taxon>Bacteria</taxon>
        <taxon>Pseudomonadati</taxon>
        <taxon>Pseudomonadota</taxon>
        <taxon>Betaproteobacteria</taxon>
        <taxon>Burkholderiales</taxon>
        <taxon>Sphaerotilaceae</taxon>
        <taxon>Methylibium</taxon>
    </lineage>
</organism>
<keyword evidence="2" id="KW-0614">Plasmid</keyword>
<dbReference type="eggNOG" id="COG3668">
    <property type="taxonomic scope" value="Bacteria"/>
</dbReference>
<evidence type="ECO:0008006" key="4">
    <source>
        <dbReference type="Google" id="ProtNLM"/>
    </source>
</evidence>
<name>A2SMX2_METPP</name>
<proteinExistence type="predicted"/>
<dbReference type="Pfam" id="PF05016">
    <property type="entry name" value="ParE_toxin"/>
    <property type="match status" value="1"/>
</dbReference>
<dbReference type="AlphaFoldDB" id="A2SMX2"/>